<evidence type="ECO:0000259" key="3">
    <source>
        <dbReference type="PROSITE" id="PS51832"/>
    </source>
</evidence>
<dbReference type="InterPro" id="IPR029151">
    <property type="entry name" value="Sensor-like_sf"/>
</dbReference>
<dbReference type="Proteomes" id="UP000189933">
    <property type="component" value="Unassembled WGS sequence"/>
</dbReference>
<dbReference type="SUPFAM" id="SSF103190">
    <property type="entry name" value="Sensory domain-like"/>
    <property type="match status" value="1"/>
</dbReference>
<dbReference type="PANTHER" id="PTHR43155">
    <property type="entry name" value="CYCLIC DI-GMP PHOSPHODIESTERASE PA4108-RELATED"/>
    <property type="match status" value="1"/>
</dbReference>
<dbReference type="SMART" id="SM00471">
    <property type="entry name" value="HDc"/>
    <property type="match status" value="1"/>
</dbReference>
<name>A0A1T4LCS7_9FIRM</name>
<dbReference type="OrthoDB" id="9805474at2"/>
<dbReference type="CDD" id="cd00077">
    <property type="entry name" value="HDc"/>
    <property type="match status" value="1"/>
</dbReference>
<dbReference type="PROSITE" id="PS51831">
    <property type="entry name" value="HD"/>
    <property type="match status" value="1"/>
</dbReference>
<dbReference type="Gene3D" id="1.10.3210.10">
    <property type="entry name" value="Hypothetical protein af1432"/>
    <property type="match status" value="1"/>
</dbReference>
<dbReference type="PROSITE" id="PS51832">
    <property type="entry name" value="HD_GYP"/>
    <property type="match status" value="1"/>
</dbReference>
<proteinExistence type="predicted"/>
<dbReference type="RefSeq" id="WP_159071808.1">
    <property type="nucleotide sequence ID" value="NZ_FUXM01000001.1"/>
</dbReference>
<feature type="domain" description="HD-GYP" evidence="3">
    <location>
        <begin position="237"/>
        <end position="421"/>
    </location>
</feature>
<feature type="coiled-coil region" evidence="1">
    <location>
        <begin position="209"/>
        <end position="236"/>
    </location>
</feature>
<dbReference type="NCBIfam" id="TIGR00277">
    <property type="entry name" value="HDIG"/>
    <property type="match status" value="1"/>
</dbReference>
<accession>A0A1T4LCS7</accession>
<dbReference type="InterPro" id="IPR006674">
    <property type="entry name" value="HD_domain"/>
</dbReference>
<dbReference type="InterPro" id="IPR037522">
    <property type="entry name" value="HD_GYP_dom"/>
</dbReference>
<keyword evidence="5" id="KW-1185">Reference proteome</keyword>
<feature type="domain" description="HD" evidence="2">
    <location>
        <begin position="259"/>
        <end position="381"/>
    </location>
</feature>
<dbReference type="SUPFAM" id="SSF109604">
    <property type="entry name" value="HD-domain/PDEase-like"/>
    <property type="match status" value="1"/>
</dbReference>
<dbReference type="AlphaFoldDB" id="A0A1T4LCS7"/>
<keyword evidence="1" id="KW-0175">Coiled coil</keyword>
<dbReference type="PANTHER" id="PTHR43155:SF2">
    <property type="entry name" value="CYCLIC DI-GMP PHOSPHODIESTERASE PA4108"/>
    <property type="match status" value="1"/>
</dbReference>
<dbReference type="Pfam" id="PF13487">
    <property type="entry name" value="HD_5"/>
    <property type="match status" value="1"/>
</dbReference>
<dbReference type="InterPro" id="IPR006675">
    <property type="entry name" value="HDIG_dom"/>
</dbReference>
<evidence type="ECO:0000259" key="2">
    <source>
        <dbReference type="PROSITE" id="PS51831"/>
    </source>
</evidence>
<organism evidence="4 5">
    <name type="scientific">Carboxydocella sporoproducens DSM 16521</name>
    <dbReference type="NCBI Taxonomy" id="1121270"/>
    <lineage>
        <taxon>Bacteria</taxon>
        <taxon>Bacillati</taxon>
        <taxon>Bacillota</taxon>
        <taxon>Clostridia</taxon>
        <taxon>Eubacteriales</taxon>
        <taxon>Clostridiales Family XVI. Incertae Sedis</taxon>
        <taxon>Carboxydocella</taxon>
    </lineage>
</organism>
<protein>
    <submittedName>
        <fullName evidence="4">HDIG domain-containing protein</fullName>
    </submittedName>
</protein>
<gene>
    <name evidence="4" type="ORF">SAMN02745885_00143</name>
</gene>
<evidence type="ECO:0000313" key="4">
    <source>
        <dbReference type="EMBL" id="SJZ52347.1"/>
    </source>
</evidence>
<reference evidence="5" key="1">
    <citation type="submission" date="2017-02" db="EMBL/GenBank/DDBJ databases">
        <authorList>
            <person name="Varghese N."/>
            <person name="Submissions S."/>
        </authorList>
    </citation>
    <scope>NUCLEOTIDE SEQUENCE [LARGE SCALE GENOMIC DNA]</scope>
    <source>
        <strain evidence="5">DSM 16521</strain>
    </source>
</reference>
<sequence length="421" mass="47733">MKRKMSLVKQFSISSFIVISLLGVVLALTFSVFFEKQVLNVSAERTADLVNIIVSYSLRPEDFSQPMSGPRLDAIDTVIRENITNEPEMKLVKIWNTQGQIIYSNKGDLIGQSFPKESDLKEALAGKIVAEIADMQKPENQIDELDPSRRYIEVYVPIRDKASGQTLGVFEVYREADNIYEYIANGQKFGRFFIGISFLVLYLSLYQIVKRAAKTIEEQNVAIRRLTSRLDETMAAQEAIHVGTIKALMSALDAKDHYTAGHCMRVTDYALLLGRAVNLPQERLDLLEEAALFHDIGKIGIPEQILNKKDSLTTEEFEEMKKHPVIGAEIIASTRVFAEHAELVRHHHERYDGRGYPDGLKGEEIPIEARIMAIADTYDAMTSDRPYRSRMSKEKAINILLDCRGTQFDPQLVDVFVELIR</sequence>
<dbReference type="EMBL" id="FUXM01000001">
    <property type="protein sequence ID" value="SJZ52347.1"/>
    <property type="molecule type" value="Genomic_DNA"/>
</dbReference>
<dbReference type="InterPro" id="IPR003607">
    <property type="entry name" value="HD/PDEase_dom"/>
</dbReference>
<evidence type="ECO:0000256" key="1">
    <source>
        <dbReference type="SAM" id="Coils"/>
    </source>
</evidence>
<evidence type="ECO:0000313" key="5">
    <source>
        <dbReference type="Proteomes" id="UP000189933"/>
    </source>
</evidence>